<dbReference type="EMBL" id="RDQH01000337">
    <property type="protein sequence ID" value="RXH84089.1"/>
    <property type="molecule type" value="Genomic_DNA"/>
</dbReference>
<feature type="transmembrane region" description="Helical" evidence="1">
    <location>
        <begin position="113"/>
        <end position="130"/>
    </location>
</feature>
<evidence type="ECO:0000313" key="3">
    <source>
        <dbReference type="Proteomes" id="UP000290289"/>
    </source>
</evidence>
<reference evidence="2 3" key="1">
    <citation type="submission" date="2018-10" db="EMBL/GenBank/DDBJ databases">
        <title>A high-quality apple genome assembly.</title>
        <authorList>
            <person name="Hu J."/>
        </authorList>
    </citation>
    <scope>NUCLEOTIDE SEQUENCE [LARGE SCALE GENOMIC DNA]</scope>
    <source>
        <strain evidence="3">cv. HFTH1</strain>
        <tissue evidence="2">Young leaf</tissue>
    </source>
</reference>
<dbReference type="Proteomes" id="UP000290289">
    <property type="component" value="Chromosome 11"/>
</dbReference>
<protein>
    <submittedName>
        <fullName evidence="2">Uncharacterized protein</fullName>
    </submittedName>
</protein>
<sequence length="133" mass="15472">MVKEIDRKQQQILGGVLVKDLRSLVIARKEEQLRGTKLFYSETAPGPSTSKARKIEKTRMGLRVYGKGVNRNKLVVHTMYSPRNRSNPPKESGQKNFFGLYNWICKFNRPKKIGMLLLWFISTVVVFWILKNM</sequence>
<proteinExistence type="predicted"/>
<organism evidence="2 3">
    <name type="scientific">Malus domestica</name>
    <name type="common">Apple</name>
    <name type="synonym">Pyrus malus</name>
    <dbReference type="NCBI Taxonomy" id="3750"/>
    <lineage>
        <taxon>Eukaryota</taxon>
        <taxon>Viridiplantae</taxon>
        <taxon>Streptophyta</taxon>
        <taxon>Embryophyta</taxon>
        <taxon>Tracheophyta</taxon>
        <taxon>Spermatophyta</taxon>
        <taxon>Magnoliopsida</taxon>
        <taxon>eudicotyledons</taxon>
        <taxon>Gunneridae</taxon>
        <taxon>Pentapetalae</taxon>
        <taxon>rosids</taxon>
        <taxon>fabids</taxon>
        <taxon>Rosales</taxon>
        <taxon>Rosaceae</taxon>
        <taxon>Amygdaloideae</taxon>
        <taxon>Maleae</taxon>
        <taxon>Malus</taxon>
    </lineage>
</organism>
<evidence type="ECO:0000256" key="1">
    <source>
        <dbReference type="SAM" id="Phobius"/>
    </source>
</evidence>
<keyword evidence="1" id="KW-0812">Transmembrane</keyword>
<keyword evidence="1" id="KW-0472">Membrane</keyword>
<gene>
    <name evidence="2" type="ORF">DVH24_026988</name>
</gene>
<comment type="caution">
    <text evidence="2">The sequence shown here is derived from an EMBL/GenBank/DDBJ whole genome shotgun (WGS) entry which is preliminary data.</text>
</comment>
<dbReference type="AlphaFoldDB" id="A0A498ILK1"/>
<accession>A0A498ILK1</accession>
<keyword evidence="1" id="KW-1133">Transmembrane helix</keyword>
<keyword evidence="3" id="KW-1185">Reference proteome</keyword>
<name>A0A498ILK1_MALDO</name>
<evidence type="ECO:0000313" key="2">
    <source>
        <dbReference type="EMBL" id="RXH84089.1"/>
    </source>
</evidence>